<dbReference type="GO" id="GO:0003677">
    <property type="term" value="F:DNA binding"/>
    <property type="evidence" value="ECO:0007669"/>
    <property type="project" value="InterPro"/>
</dbReference>
<evidence type="ECO:0000313" key="3">
    <source>
        <dbReference type="Proteomes" id="UP001204144"/>
    </source>
</evidence>
<protein>
    <submittedName>
        <fullName evidence="2">LytTR family transcriptional regulator</fullName>
    </submittedName>
</protein>
<feature type="domain" description="HTH LytTR-type" evidence="1">
    <location>
        <begin position="1"/>
        <end position="104"/>
    </location>
</feature>
<dbReference type="EMBL" id="RJUF01000008">
    <property type="protein sequence ID" value="MCP9762259.1"/>
    <property type="molecule type" value="Genomic_DNA"/>
</dbReference>
<name>A0AAE3GZN8_9BACT</name>
<keyword evidence="3" id="KW-1185">Reference proteome</keyword>
<comment type="caution">
    <text evidence="2">The sequence shown here is derived from an EMBL/GenBank/DDBJ whole genome shotgun (WGS) entry which is preliminary data.</text>
</comment>
<dbReference type="Proteomes" id="UP001204144">
    <property type="component" value="Unassembled WGS sequence"/>
</dbReference>
<dbReference type="InterPro" id="IPR046947">
    <property type="entry name" value="LytR-like"/>
</dbReference>
<dbReference type="SMART" id="SM00850">
    <property type="entry name" value="LytTR"/>
    <property type="match status" value="1"/>
</dbReference>
<dbReference type="RefSeq" id="WP_374760676.1">
    <property type="nucleotide sequence ID" value="NZ_RJUF01000008.1"/>
</dbReference>
<dbReference type="Pfam" id="PF04397">
    <property type="entry name" value="LytTR"/>
    <property type="match status" value="1"/>
</dbReference>
<evidence type="ECO:0000313" key="2">
    <source>
        <dbReference type="EMBL" id="MCP9762259.1"/>
    </source>
</evidence>
<dbReference type="AlphaFoldDB" id="A0AAE3GZN8"/>
<evidence type="ECO:0000259" key="1">
    <source>
        <dbReference type="PROSITE" id="PS50930"/>
    </source>
</evidence>
<organism evidence="2 3">
    <name type="scientific">Lacihabitans soyangensis</name>
    <dbReference type="NCBI Taxonomy" id="869394"/>
    <lineage>
        <taxon>Bacteria</taxon>
        <taxon>Pseudomonadati</taxon>
        <taxon>Bacteroidota</taxon>
        <taxon>Cytophagia</taxon>
        <taxon>Cytophagales</taxon>
        <taxon>Leadbetterellaceae</taxon>
        <taxon>Lacihabitans</taxon>
    </lineage>
</organism>
<proteinExistence type="predicted"/>
<dbReference type="InterPro" id="IPR007492">
    <property type="entry name" value="LytTR_DNA-bd_dom"/>
</dbReference>
<sequence>MDFYYLKKNDSVDLSQLVFLEALENYTLFHLIDGSKVISSLTLKRHQENLLHKSFLRVNRSMMINALFVDSIVLKKDTHYICLQNGKEIRVSRRRRDTLADLAS</sequence>
<dbReference type="PANTHER" id="PTHR37299:SF1">
    <property type="entry name" value="STAGE 0 SPORULATION PROTEIN A HOMOLOG"/>
    <property type="match status" value="1"/>
</dbReference>
<dbReference type="Gene3D" id="2.40.50.1020">
    <property type="entry name" value="LytTr DNA-binding domain"/>
    <property type="match status" value="1"/>
</dbReference>
<accession>A0AAE3GZN8</accession>
<dbReference type="PROSITE" id="PS50930">
    <property type="entry name" value="HTH_LYTTR"/>
    <property type="match status" value="1"/>
</dbReference>
<dbReference type="GO" id="GO:0000156">
    <property type="term" value="F:phosphorelay response regulator activity"/>
    <property type="evidence" value="ECO:0007669"/>
    <property type="project" value="InterPro"/>
</dbReference>
<dbReference type="PANTHER" id="PTHR37299">
    <property type="entry name" value="TRANSCRIPTIONAL REGULATOR-RELATED"/>
    <property type="match status" value="1"/>
</dbReference>
<gene>
    <name evidence="2" type="ORF">EGI31_04775</name>
</gene>
<reference evidence="2 3" key="1">
    <citation type="submission" date="2018-11" db="EMBL/GenBank/DDBJ databases">
        <title>Novel bacteria species description.</title>
        <authorList>
            <person name="Han J.-H."/>
        </authorList>
    </citation>
    <scope>NUCLEOTIDE SEQUENCE [LARGE SCALE GENOMIC DNA]</scope>
    <source>
        <strain evidence="2 3">KCTC23259</strain>
    </source>
</reference>